<evidence type="ECO:0000256" key="4">
    <source>
        <dbReference type="ARBA" id="ARBA00022448"/>
    </source>
</evidence>
<evidence type="ECO:0000256" key="5">
    <source>
        <dbReference type="ARBA" id="ARBA00022475"/>
    </source>
</evidence>
<dbReference type="AlphaFoldDB" id="A0A316HX85"/>
<dbReference type="GO" id="GO:0005886">
    <property type="term" value="C:plasma membrane"/>
    <property type="evidence" value="ECO:0007669"/>
    <property type="project" value="UniProtKB-SubCell"/>
</dbReference>
<organism evidence="11 12">
    <name type="scientific">Fulvimonas soli</name>
    <dbReference type="NCBI Taxonomy" id="155197"/>
    <lineage>
        <taxon>Bacteria</taxon>
        <taxon>Pseudomonadati</taxon>
        <taxon>Pseudomonadota</taxon>
        <taxon>Gammaproteobacteria</taxon>
        <taxon>Lysobacterales</taxon>
        <taxon>Rhodanobacteraceae</taxon>
        <taxon>Fulvimonas</taxon>
    </lineage>
</organism>
<keyword evidence="4" id="KW-0813">Transport</keyword>
<evidence type="ECO:0000313" key="11">
    <source>
        <dbReference type="EMBL" id="PWK84747.1"/>
    </source>
</evidence>
<evidence type="ECO:0000256" key="10">
    <source>
        <dbReference type="ARBA" id="ARBA00030772"/>
    </source>
</evidence>
<evidence type="ECO:0000256" key="1">
    <source>
        <dbReference type="ARBA" id="ARBA00004533"/>
    </source>
</evidence>
<accession>A0A316HX85</accession>
<evidence type="ECO:0000256" key="9">
    <source>
        <dbReference type="ARBA" id="ARBA00023136"/>
    </source>
</evidence>
<name>A0A316HX85_9GAMM</name>
<dbReference type="Proteomes" id="UP000245812">
    <property type="component" value="Unassembled WGS sequence"/>
</dbReference>
<comment type="caution">
    <text evidence="11">The sequence shown here is derived from an EMBL/GenBank/DDBJ whole genome shotgun (WGS) entry which is preliminary data.</text>
</comment>
<evidence type="ECO:0000256" key="6">
    <source>
        <dbReference type="ARBA" id="ARBA00022519"/>
    </source>
</evidence>
<evidence type="ECO:0000313" key="12">
    <source>
        <dbReference type="Proteomes" id="UP000245812"/>
    </source>
</evidence>
<dbReference type="Pfam" id="PF01203">
    <property type="entry name" value="T2SSN"/>
    <property type="match status" value="1"/>
</dbReference>
<evidence type="ECO:0000256" key="2">
    <source>
        <dbReference type="ARBA" id="ARBA00007208"/>
    </source>
</evidence>
<dbReference type="InterPro" id="IPR022792">
    <property type="entry name" value="T2SS_protein-GspN"/>
</dbReference>
<comment type="similarity">
    <text evidence="2">Belongs to the GSP N family.</text>
</comment>
<dbReference type="GO" id="GO:0015628">
    <property type="term" value="P:protein secretion by the type II secretion system"/>
    <property type="evidence" value="ECO:0007669"/>
    <property type="project" value="InterPro"/>
</dbReference>
<reference evidence="11 12" key="1">
    <citation type="submission" date="2018-05" db="EMBL/GenBank/DDBJ databases">
        <title>Genomic Encyclopedia of Type Strains, Phase IV (KMG-IV): sequencing the most valuable type-strain genomes for metagenomic binning, comparative biology and taxonomic classification.</title>
        <authorList>
            <person name="Goeker M."/>
        </authorList>
    </citation>
    <scope>NUCLEOTIDE SEQUENCE [LARGE SCALE GENOMIC DNA]</scope>
    <source>
        <strain evidence="11 12">DSM 14263</strain>
    </source>
</reference>
<sequence>MRSWLRRLLAALVALPVAAAALLCWLPARWAWPWLAPRLHGVALEGVGGTVWDGHADVVRTPDGRALGRLDWRLSRRLLLGEAVADLALAGDGLEFAGHVRRAAPSTLDWRDVRLAVDLAAFAQPLPPLGGTPQGRFELALPHARLQGGWPLQLDGTARWREAVVVTPAGRVALGDFHADLRAEGGAVQARFADDGSGPLAAAGELRLIPLGWRATAGLRPRADDPALRRWLAGFGTAQADGSVRIERGGGLLRKD</sequence>
<keyword evidence="5" id="KW-1003">Cell membrane</keyword>
<comment type="subcellular location">
    <subcellularLocation>
        <location evidence="1">Cell inner membrane</location>
    </subcellularLocation>
</comment>
<keyword evidence="9" id="KW-0472">Membrane</keyword>
<keyword evidence="6" id="KW-0997">Cell inner membrane</keyword>
<keyword evidence="8" id="KW-0653">Protein transport</keyword>
<evidence type="ECO:0000256" key="3">
    <source>
        <dbReference type="ARBA" id="ARBA00021563"/>
    </source>
</evidence>
<proteinExistence type="inferred from homology"/>
<dbReference type="GO" id="GO:0015627">
    <property type="term" value="C:type II protein secretion system complex"/>
    <property type="evidence" value="ECO:0007669"/>
    <property type="project" value="InterPro"/>
</dbReference>
<keyword evidence="12" id="KW-1185">Reference proteome</keyword>
<dbReference type="RefSeq" id="WP_249039254.1">
    <property type="nucleotide sequence ID" value="NZ_MSZV01000011.1"/>
</dbReference>
<evidence type="ECO:0000256" key="7">
    <source>
        <dbReference type="ARBA" id="ARBA00022692"/>
    </source>
</evidence>
<gene>
    <name evidence="11" type="ORF">C7456_11048</name>
</gene>
<keyword evidence="7" id="KW-0812">Transmembrane</keyword>
<evidence type="ECO:0000256" key="8">
    <source>
        <dbReference type="ARBA" id="ARBA00022927"/>
    </source>
</evidence>
<dbReference type="EMBL" id="QGHC01000010">
    <property type="protein sequence ID" value="PWK84747.1"/>
    <property type="molecule type" value="Genomic_DNA"/>
</dbReference>
<protein>
    <recommendedName>
        <fullName evidence="3">Type II secretion system protein N</fullName>
    </recommendedName>
    <alternativeName>
        <fullName evidence="10">General secretion pathway protein N</fullName>
    </alternativeName>
</protein>